<comment type="subcellular location">
    <subcellularLocation>
        <location evidence="1">Membrane</location>
        <topology evidence="1">Multi-pass membrane protein</topology>
    </subcellularLocation>
</comment>
<evidence type="ECO:0000256" key="3">
    <source>
        <dbReference type="ARBA" id="ARBA00022989"/>
    </source>
</evidence>
<reference evidence="8 9" key="1">
    <citation type="journal article" date="2021" name="Sci. Rep.">
        <title>Genome sequencing of the multicellular alga Astrephomene provides insights into convergent evolution of germ-soma differentiation.</title>
        <authorList>
            <person name="Yamashita S."/>
            <person name="Yamamoto K."/>
            <person name="Matsuzaki R."/>
            <person name="Suzuki S."/>
            <person name="Yamaguchi H."/>
            <person name="Hirooka S."/>
            <person name="Minakuchi Y."/>
            <person name="Miyagishima S."/>
            <person name="Kawachi M."/>
            <person name="Toyoda A."/>
            <person name="Nozaki H."/>
        </authorList>
    </citation>
    <scope>NUCLEOTIDE SEQUENCE [LARGE SCALE GENOMIC DNA]</scope>
    <source>
        <strain evidence="8 9">NIES-4017</strain>
    </source>
</reference>
<dbReference type="InterPro" id="IPR037185">
    <property type="entry name" value="EmrE-like"/>
</dbReference>
<dbReference type="Proteomes" id="UP001054857">
    <property type="component" value="Unassembled WGS sequence"/>
</dbReference>
<feature type="transmembrane region" description="Helical" evidence="6">
    <location>
        <begin position="272"/>
        <end position="289"/>
    </location>
</feature>
<dbReference type="Pfam" id="PF03151">
    <property type="entry name" value="TPT"/>
    <property type="match status" value="1"/>
</dbReference>
<dbReference type="PANTHER" id="PTHR11132">
    <property type="entry name" value="SOLUTE CARRIER FAMILY 35"/>
    <property type="match status" value="1"/>
</dbReference>
<dbReference type="GO" id="GO:0016020">
    <property type="term" value="C:membrane"/>
    <property type="evidence" value="ECO:0007669"/>
    <property type="project" value="UniProtKB-SubCell"/>
</dbReference>
<feature type="transmembrane region" description="Helical" evidence="6">
    <location>
        <begin position="89"/>
        <end position="111"/>
    </location>
</feature>
<gene>
    <name evidence="8" type="ORF">Agub_g823</name>
</gene>
<name>A0AAD3HH01_9CHLO</name>
<dbReference type="AlphaFoldDB" id="A0AAD3HH01"/>
<accession>A0AAD3HH01</accession>
<evidence type="ECO:0000313" key="8">
    <source>
        <dbReference type="EMBL" id="GFR40251.1"/>
    </source>
</evidence>
<proteinExistence type="predicted"/>
<evidence type="ECO:0000256" key="4">
    <source>
        <dbReference type="ARBA" id="ARBA00023136"/>
    </source>
</evidence>
<comment type="caution">
    <text evidence="8">The sequence shown here is derived from an EMBL/GenBank/DDBJ whole genome shotgun (WGS) entry which is preliminary data.</text>
</comment>
<keyword evidence="4 6" id="KW-0472">Membrane</keyword>
<evidence type="ECO:0000313" key="9">
    <source>
        <dbReference type="Proteomes" id="UP001054857"/>
    </source>
</evidence>
<sequence length="532" mass="54421">MQLQHDGHDRELGLKEPLIPKSPGFQYGGRTFGARRGPFQGSSLLRIVAILFRSRLGLQLLTIAACLSWMTASSWAILVNKHIMVGLAFPYPCTIAWLGLATTTAASLAALQARTHLLPPLLRLLRRRQPRIAQSLLPPTLISLPSSSSLASLAVASSLSSTSSASSSTLPTATLLASSGTSISSTSSSSTGGGGSPLGSPSPSSASFLMTPRIYLTRVLPTGLVMALTFQLGNTGYLYLTVAFVQMLKAFCPVVTMLLLFFARLEVPSGRLVAAVALIAGGVALASYGEINMSLIGLTAMLASVVAEGVRLVLTQHLLAAGGSNLPPLEGLFYISSACTAVLTVQASYLEWPRLLRERLPASSSFGHPVPHGLHGAGGGAGGGGDYLIPLAHPGSFAAAACCGFLVNMLAILVIKLASSLTLKVLGTVKDAALVSIGILFLNEHVTRLQLVGYGISMVGFVSYNVIKSRQQQQQLGHYGGGHQVGVAAGGGGVGGGGGGVGVRSLLPLYRAGAGSGGGGSGGAGSSSDKAL</sequence>
<evidence type="ECO:0000259" key="7">
    <source>
        <dbReference type="Pfam" id="PF03151"/>
    </source>
</evidence>
<feature type="transmembrane region" description="Helical" evidence="6">
    <location>
        <begin position="56"/>
        <end position="77"/>
    </location>
</feature>
<dbReference type="SUPFAM" id="SSF103481">
    <property type="entry name" value="Multidrug resistance efflux transporter EmrE"/>
    <property type="match status" value="1"/>
</dbReference>
<organism evidence="8 9">
    <name type="scientific">Astrephomene gubernaculifera</name>
    <dbReference type="NCBI Taxonomy" id="47775"/>
    <lineage>
        <taxon>Eukaryota</taxon>
        <taxon>Viridiplantae</taxon>
        <taxon>Chlorophyta</taxon>
        <taxon>core chlorophytes</taxon>
        <taxon>Chlorophyceae</taxon>
        <taxon>CS clade</taxon>
        <taxon>Chlamydomonadales</taxon>
        <taxon>Astrephomenaceae</taxon>
        <taxon>Astrephomene</taxon>
    </lineage>
</organism>
<feature type="domain" description="Sugar phosphate transporter" evidence="7">
    <location>
        <begin position="215"/>
        <end position="341"/>
    </location>
</feature>
<feature type="region of interest" description="Disordered" evidence="5">
    <location>
        <begin position="179"/>
        <end position="204"/>
    </location>
</feature>
<keyword evidence="2 6" id="KW-0812">Transmembrane</keyword>
<evidence type="ECO:0000256" key="2">
    <source>
        <dbReference type="ARBA" id="ARBA00022692"/>
    </source>
</evidence>
<feature type="compositionally biased region" description="Low complexity" evidence="5">
    <location>
        <begin position="179"/>
        <end position="190"/>
    </location>
</feature>
<evidence type="ECO:0000256" key="6">
    <source>
        <dbReference type="SAM" id="Phobius"/>
    </source>
</evidence>
<protein>
    <recommendedName>
        <fullName evidence="7">Sugar phosphate transporter domain-containing protein</fullName>
    </recommendedName>
</protein>
<feature type="transmembrane region" description="Helical" evidence="6">
    <location>
        <begin position="238"/>
        <end position="260"/>
    </location>
</feature>
<dbReference type="InterPro" id="IPR004853">
    <property type="entry name" value="Sugar_P_trans_dom"/>
</dbReference>
<keyword evidence="9" id="KW-1185">Reference proteome</keyword>
<dbReference type="InterPro" id="IPR050186">
    <property type="entry name" value="TPT_transporter"/>
</dbReference>
<dbReference type="EMBL" id="BMAR01000001">
    <property type="protein sequence ID" value="GFR40251.1"/>
    <property type="molecule type" value="Genomic_DNA"/>
</dbReference>
<keyword evidence="3 6" id="KW-1133">Transmembrane helix</keyword>
<evidence type="ECO:0000256" key="5">
    <source>
        <dbReference type="SAM" id="MobiDB-lite"/>
    </source>
</evidence>
<feature type="transmembrane region" description="Helical" evidence="6">
    <location>
        <begin position="215"/>
        <end position="232"/>
    </location>
</feature>
<evidence type="ECO:0000256" key="1">
    <source>
        <dbReference type="ARBA" id="ARBA00004141"/>
    </source>
</evidence>